<feature type="region of interest" description="Disordered" evidence="6">
    <location>
        <begin position="432"/>
        <end position="485"/>
    </location>
</feature>
<keyword evidence="1" id="KW-0479">Metal-binding</keyword>
<proteinExistence type="predicted"/>
<reference evidence="8" key="1">
    <citation type="journal article" date="2023" name="Mol. Biol. Evol.">
        <title>Third-Generation Sequencing Reveals the Adaptive Role of the Epigenome in Three Deep-Sea Polychaetes.</title>
        <authorList>
            <person name="Perez M."/>
            <person name="Aroh O."/>
            <person name="Sun Y."/>
            <person name="Lan Y."/>
            <person name="Juniper S.K."/>
            <person name="Young C.R."/>
            <person name="Angers B."/>
            <person name="Qian P.Y."/>
        </authorList>
    </citation>
    <scope>NUCLEOTIDE SEQUENCE</scope>
    <source>
        <strain evidence="8">P08H-3</strain>
    </source>
</reference>
<evidence type="ECO:0000256" key="2">
    <source>
        <dbReference type="ARBA" id="ARBA00022737"/>
    </source>
</evidence>
<dbReference type="GO" id="GO:0008270">
    <property type="term" value="F:zinc ion binding"/>
    <property type="evidence" value="ECO:0007669"/>
    <property type="project" value="UniProtKB-KW"/>
</dbReference>
<feature type="compositionally biased region" description="Basic and acidic residues" evidence="6">
    <location>
        <begin position="229"/>
        <end position="243"/>
    </location>
</feature>
<gene>
    <name evidence="8" type="ORF">LSH36_578g01082</name>
</gene>
<evidence type="ECO:0000256" key="3">
    <source>
        <dbReference type="ARBA" id="ARBA00022771"/>
    </source>
</evidence>
<accession>A0AAD9J6C4</accession>
<evidence type="ECO:0000313" key="9">
    <source>
        <dbReference type="Proteomes" id="UP001208570"/>
    </source>
</evidence>
<dbReference type="EMBL" id="JAODUP010000578">
    <property type="protein sequence ID" value="KAK2146938.1"/>
    <property type="molecule type" value="Genomic_DNA"/>
</dbReference>
<feature type="region of interest" description="Disordered" evidence="6">
    <location>
        <begin position="60"/>
        <end position="153"/>
    </location>
</feature>
<dbReference type="PROSITE" id="PS50157">
    <property type="entry name" value="ZINC_FINGER_C2H2_2"/>
    <property type="match status" value="3"/>
</dbReference>
<feature type="domain" description="C2H2-type" evidence="7">
    <location>
        <begin position="278"/>
        <end position="305"/>
    </location>
</feature>
<evidence type="ECO:0000256" key="4">
    <source>
        <dbReference type="ARBA" id="ARBA00022833"/>
    </source>
</evidence>
<sequence length="485" mass="54159">MISRIEKERIKALLRETLTLLCKNGLPYRQEFNLEALIGITLDKKDVLLISLNEFICGDSSSGKESCCIQDGQKTHRGKLRRGRGRPPKRPKFTPIPQCETAADPEDDCPSTDASLKLDSHPDQNEANPVPDLNEDVESTSEDSSSSESECGLDDLTEDQKNLLAKMKEAVNQQIKKEFTESPSRDNTGLRPMDIEESQKIWQRAFEMARITKQADGKKKKAETCAGNGKDKCEHSEQEHQESGESMPSPMCHICGKTMSTEKNLTKHVRRHLGMFSVYCDECGKGFFDRTDLDSHTAKHKDTKLYQCDICGRSYSHKRGLYKHIRKDHRNGDKDIDDVIEKANVIEKPSSQAPVSVTLTPMTMPYPQASVHCVMSNPMQVSHTPNLSHMPDLPQPADLSQQSHLSQLHQATDLSQPTSIQHAHALALAQASVMSPPPPPPMIHPHSGLPSTPILPLSTNLPPHFQHPVAQQHPPGLHQPPYPRY</sequence>
<feature type="region of interest" description="Disordered" evidence="6">
    <location>
        <begin position="380"/>
        <end position="420"/>
    </location>
</feature>
<keyword evidence="4" id="KW-0862">Zinc</keyword>
<dbReference type="InterPro" id="IPR013087">
    <property type="entry name" value="Znf_C2H2_type"/>
</dbReference>
<comment type="caution">
    <text evidence="8">The sequence shown here is derived from an EMBL/GenBank/DDBJ whole genome shotgun (WGS) entry which is preliminary data.</text>
</comment>
<feature type="region of interest" description="Disordered" evidence="6">
    <location>
        <begin position="218"/>
        <end position="251"/>
    </location>
</feature>
<evidence type="ECO:0000256" key="1">
    <source>
        <dbReference type="ARBA" id="ARBA00022723"/>
    </source>
</evidence>
<organism evidence="8 9">
    <name type="scientific">Paralvinella palmiformis</name>
    <dbReference type="NCBI Taxonomy" id="53620"/>
    <lineage>
        <taxon>Eukaryota</taxon>
        <taxon>Metazoa</taxon>
        <taxon>Spiralia</taxon>
        <taxon>Lophotrochozoa</taxon>
        <taxon>Annelida</taxon>
        <taxon>Polychaeta</taxon>
        <taxon>Sedentaria</taxon>
        <taxon>Canalipalpata</taxon>
        <taxon>Terebellida</taxon>
        <taxon>Terebelliformia</taxon>
        <taxon>Alvinellidae</taxon>
        <taxon>Paralvinella</taxon>
    </lineage>
</organism>
<feature type="compositionally biased region" description="Low complexity" evidence="6">
    <location>
        <begin position="399"/>
        <end position="410"/>
    </location>
</feature>
<dbReference type="Proteomes" id="UP001208570">
    <property type="component" value="Unassembled WGS sequence"/>
</dbReference>
<dbReference type="AlphaFoldDB" id="A0AAD9J6C4"/>
<evidence type="ECO:0000259" key="7">
    <source>
        <dbReference type="PROSITE" id="PS50157"/>
    </source>
</evidence>
<keyword evidence="3 5" id="KW-0863">Zinc-finger</keyword>
<feature type="domain" description="C2H2-type" evidence="7">
    <location>
        <begin position="250"/>
        <end position="277"/>
    </location>
</feature>
<dbReference type="SMART" id="SM00355">
    <property type="entry name" value="ZnF_C2H2"/>
    <property type="match status" value="3"/>
</dbReference>
<evidence type="ECO:0000313" key="8">
    <source>
        <dbReference type="EMBL" id="KAK2146938.1"/>
    </source>
</evidence>
<dbReference type="PROSITE" id="PS00028">
    <property type="entry name" value="ZINC_FINGER_C2H2_1"/>
    <property type="match status" value="3"/>
</dbReference>
<name>A0AAD9J6C4_9ANNE</name>
<evidence type="ECO:0000256" key="6">
    <source>
        <dbReference type="SAM" id="MobiDB-lite"/>
    </source>
</evidence>
<dbReference type="PANTHER" id="PTHR23226">
    <property type="entry name" value="ZINC FINGER AND SCAN DOMAIN-CONTAINING"/>
    <property type="match status" value="1"/>
</dbReference>
<dbReference type="Gene3D" id="3.30.160.60">
    <property type="entry name" value="Classic Zinc Finger"/>
    <property type="match status" value="2"/>
</dbReference>
<protein>
    <recommendedName>
        <fullName evidence="7">C2H2-type domain-containing protein</fullName>
    </recommendedName>
</protein>
<keyword evidence="9" id="KW-1185">Reference proteome</keyword>
<dbReference type="Pfam" id="PF00096">
    <property type="entry name" value="zf-C2H2"/>
    <property type="match status" value="3"/>
</dbReference>
<keyword evidence="2" id="KW-0677">Repeat</keyword>
<dbReference type="InterPro" id="IPR036236">
    <property type="entry name" value="Znf_C2H2_sf"/>
</dbReference>
<dbReference type="SUPFAM" id="SSF57667">
    <property type="entry name" value="beta-beta-alpha zinc fingers"/>
    <property type="match status" value="2"/>
</dbReference>
<evidence type="ECO:0000256" key="5">
    <source>
        <dbReference type="PROSITE-ProRule" id="PRU00042"/>
    </source>
</evidence>
<feature type="domain" description="C2H2-type" evidence="7">
    <location>
        <begin position="306"/>
        <end position="334"/>
    </location>
</feature>
<feature type="compositionally biased region" description="Basic residues" evidence="6">
    <location>
        <begin position="75"/>
        <end position="92"/>
    </location>
</feature>